<evidence type="ECO:0000259" key="9">
    <source>
        <dbReference type="PROSITE" id="PS51721"/>
    </source>
</evidence>
<dbReference type="SUPFAM" id="SSF52540">
    <property type="entry name" value="P-loop containing nucleoside triphosphate hydrolases"/>
    <property type="match status" value="1"/>
</dbReference>
<dbReference type="InterPro" id="IPR030378">
    <property type="entry name" value="G_CP_dom"/>
</dbReference>
<keyword evidence="3 7" id="KW-0342">GTP-binding</keyword>
<dbReference type="Pfam" id="PF08153">
    <property type="entry name" value="NGP1NT"/>
    <property type="match status" value="1"/>
</dbReference>
<proteinExistence type="inferred from homology"/>
<dbReference type="Pfam" id="PF06911">
    <property type="entry name" value="Senescence"/>
    <property type="match status" value="1"/>
</dbReference>
<comment type="subcellular location">
    <subcellularLocation>
        <location evidence="1 7">Nucleus</location>
        <location evidence="1 7">Nucleolus</location>
    </subcellularLocation>
</comment>
<dbReference type="GO" id="GO:0005525">
    <property type="term" value="F:GTP binding"/>
    <property type="evidence" value="ECO:0007669"/>
    <property type="project" value="UniProtKB-KW"/>
</dbReference>
<dbReference type="Pfam" id="PF01926">
    <property type="entry name" value="MMR_HSR1"/>
    <property type="match status" value="1"/>
</dbReference>
<feature type="region of interest" description="Disordered" evidence="8">
    <location>
        <begin position="1009"/>
        <end position="1032"/>
    </location>
</feature>
<comment type="similarity">
    <text evidence="7">Belongs to the TRAFAC class YlqF/YawG GTPase family. NOG2 subfamily.</text>
</comment>
<reference evidence="10" key="1">
    <citation type="submission" date="2020-11" db="EMBL/GenBank/DDBJ databases">
        <authorList>
            <person name="Tran Van P."/>
        </authorList>
    </citation>
    <scope>NUCLEOTIDE SEQUENCE</scope>
</reference>
<evidence type="ECO:0000256" key="2">
    <source>
        <dbReference type="ARBA" id="ARBA00022741"/>
    </source>
</evidence>
<evidence type="ECO:0000256" key="1">
    <source>
        <dbReference type="ARBA" id="ARBA00004604"/>
    </source>
</evidence>
<evidence type="ECO:0000256" key="7">
    <source>
        <dbReference type="RuleBase" id="RU364023"/>
    </source>
</evidence>
<evidence type="ECO:0000256" key="3">
    <source>
        <dbReference type="ARBA" id="ARBA00023134"/>
    </source>
</evidence>
<dbReference type="InterPro" id="IPR024929">
    <property type="entry name" value="GNL2_CP_dom"/>
</dbReference>
<feature type="region of interest" description="Disordered" evidence="8">
    <location>
        <begin position="1190"/>
        <end position="1217"/>
    </location>
</feature>
<keyword evidence="2 7" id="KW-0547">Nucleotide-binding</keyword>
<dbReference type="FunFam" id="3.40.50.300:FF:000559">
    <property type="entry name" value="Nuclear/nucleolar GTPase 2"/>
    <property type="match status" value="1"/>
</dbReference>
<dbReference type="CDD" id="cd01858">
    <property type="entry name" value="NGP_1"/>
    <property type="match status" value="1"/>
</dbReference>
<feature type="region of interest" description="Disordered" evidence="8">
    <location>
        <begin position="1133"/>
        <end position="1153"/>
    </location>
</feature>
<dbReference type="AlphaFoldDB" id="A0A7R9K4Y6"/>
<dbReference type="Gene3D" id="3.40.50.300">
    <property type="entry name" value="P-loop containing nucleotide triphosphate hydrolases"/>
    <property type="match status" value="1"/>
</dbReference>
<dbReference type="GO" id="GO:0005730">
    <property type="term" value="C:nucleolus"/>
    <property type="evidence" value="ECO:0007669"/>
    <property type="project" value="UniProtKB-SubCell"/>
</dbReference>
<evidence type="ECO:0000256" key="8">
    <source>
        <dbReference type="SAM" id="MobiDB-lite"/>
    </source>
</evidence>
<dbReference type="InterPro" id="IPR023179">
    <property type="entry name" value="GTP-bd_ortho_bundle_sf"/>
</dbReference>
<comment type="subunit">
    <text evidence="6">Interacts with LYAR and RPL23A. Interacts with the nuclear importin-beta receptor and, at a lower extent, with importin-alpha.</text>
</comment>
<feature type="domain" description="CP-type G" evidence="9">
    <location>
        <begin position="708"/>
        <end position="869"/>
    </location>
</feature>
<evidence type="ECO:0000256" key="4">
    <source>
        <dbReference type="ARBA" id="ARBA00023242"/>
    </source>
</evidence>
<dbReference type="InterPro" id="IPR027417">
    <property type="entry name" value="P-loop_NTPase"/>
</dbReference>
<name>A0A7R9K4Y6_TIMGE</name>
<dbReference type="EMBL" id="OE843817">
    <property type="protein sequence ID" value="CAD7603983.1"/>
    <property type="molecule type" value="Genomic_DNA"/>
</dbReference>
<gene>
    <name evidence="10" type="ORF">TGEB3V08_LOCUS8978</name>
</gene>
<dbReference type="PANTHER" id="PTHR11089:SF9">
    <property type="entry name" value="NUCLEOLAR GTP-BINDING PROTEIN 2"/>
    <property type="match status" value="1"/>
</dbReference>
<evidence type="ECO:0000256" key="6">
    <source>
        <dbReference type="ARBA" id="ARBA00065814"/>
    </source>
</evidence>
<evidence type="ECO:0000256" key="5">
    <source>
        <dbReference type="ARBA" id="ARBA00054763"/>
    </source>
</evidence>
<feature type="compositionally biased region" description="Acidic residues" evidence="8">
    <location>
        <begin position="1191"/>
        <end position="1205"/>
    </location>
</feature>
<dbReference type="Gene3D" id="1.10.1580.10">
    <property type="match status" value="1"/>
</dbReference>
<dbReference type="InterPro" id="IPR050755">
    <property type="entry name" value="TRAFAC_YlqF/YawG_RiboMat"/>
</dbReference>
<dbReference type="InterPro" id="IPR012971">
    <property type="entry name" value="NOG2_N_dom"/>
</dbReference>
<comment type="function">
    <text evidence="5">GTPase that associates with pre-60S ribosomal subunits in the nucleolus and is required for their nuclear export and maturation. May promote cell proliferation possibly by increasing p53/TP53 protein levels, and consequently those of its downstream product CDKN1A/p21, and decreasing RPL23A protein levels.</text>
</comment>
<sequence length="1279" mass="142002">MARNRSGIAKHARLVEFLNIIEKWSTCEAFIVRPHVGFKKCVLVRPHFVALSLTVPLSLVCTQLNMSLYTYEELGAALQHLKVETNAETAQILYSHDNVRVYFISPDGSVTATSEPDTLKIVQLNDAGEKTRAYLELGSWIYPLVPDVSPCFRTEYGAFILPDVHSTVEGSAVGIILPEDADASVYDLLDDILHGIATRVPTGEAVMARAGRWKRSGQFSHSISQGLVKGAHYISHGLVKGAVKAGDLMNYGTPRLIQRLTPDPNPTQVNPRVTQGILVAKNVTGHVVQVTGFLASAIGTATMSLGRFLAPHIQRHGTRLLSSTWNMSESEASEKVDGVFEVAAGAVEGFSTVYEGLECSAAILASNLSNNTVKIVEHKYGHPMAEATGETLHTVGNIFTAAHNVKYFTPKGLVKITAKETGKAIVEDYRASLREPMYQNKPNVYFTWNISNSICCFEEATRFRAARSRRHLTASSCTPPHSGCRSIHFKAFSKHYIMGKTKATNQPGRGGSGRSNHSMNPDRKTEGLKGVAKVRSKSTIQRLHMYKNFKARRDPSGKIIRPAPFQGKLPSGTVARVEPSQKWFGNSRVVAQNALQKFQQELGAALKNPYQVVMKHTKLPVTLLNETRKHARVHLLDTESFGHVFGPKKIRKKPNLKTFSYEELSKTAIELTEKYSDEKDRDLVKEDGGMKDSPREMIMTAGQSKRIWNELYKVIDSSDVVLQVLDARDPQGTRSPHIENFIRTEKPHKHLLFILNKVDLVPTWVTQKWVATLSAEYPTVAFHASLTHPFGKGSLINLLRQFAKLHIDKKQISVGFIGYPNVGKSSVINTLRSKKVCKVAPIAGETKVWQYITLMRRIYLIDCPGVVYPSAETDIDKVLKGVVRVELVQNPEDYIPHVLERVKREYIEKTYKLTEWDTDLDFLEKMAARTGKLLKGGEPDIATVAKMVLNDWQRGKLPFYVFPPGYEPELDSKPAAASGEIKATLVDAEINTKASSANQTNTEITSAETKIDKVSSSMESPVSQSDDKESVPITSPLQLTTNGEITEVEDAIQISTPMESMSREIPSEELSIMENMNNKEVDKETDENALLANAQENIPPTIPKSSFKVFQDFSKIRVGLNYFENEDKQMSRVAASKDAKKSPKTHNRSLSISSSGTTILLGSEDDLTSLDGSLGHKPSDLTEQSVVVVDSELEDSESESSDSDMETSLQDDMTSTSSGAFVVSEIDDSGKKRKFKEAATSRLTSKMRRRIEREMKPKRIGSNFYAVANVKNRNRNRNK</sequence>
<dbReference type="InterPro" id="IPR009686">
    <property type="entry name" value="Senescence/spartin_C"/>
</dbReference>
<accession>A0A7R9K4Y6</accession>
<feature type="compositionally biased region" description="Low complexity" evidence="8">
    <location>
        <begin position="1015"/>
        <end position="1024"/>
    </location>
</feature>
<dbReference type="FunFam" id="1.10.1580.10:FF:000001">
    <property type="entry name" value="Nucleolar GTP-binding protein 2"/>
    <property type="match status" value="1"/>
</dbReference>
<feature type="compositionally biased region" description="Polar residues" evidence="8">
    <location>
        <begin position="1206"/>
        <end position="1217"/>
    </location>
</feature>
<dbReference type="PRINTS" id="PR00326">
    <property type="entry name" value="GTP1OBG"/>
</dbReference>
<organism evidence="10">
    <name type="scientific">Timema genevievae</name>
    <name type="common">Walking stick</name>
    <dbReference type="NCBI Taxonomy" id="629358"/>
    <lineage>
        <taxon>Eukaryota</taxon>
        <taxon>Metazoa</taxon>
        <taxon>Ecdysozoa</taxon>
        <taxon>Arthropoda</taxon>
        <taxon>Hexapoda</taxon>
        <taxon>Insecta</taxon>
        <taxon>Pterygota</taxon>
        <taxon>Neoptera</taxon>
        <taxon>Polyneoptera</taxon>
        <taxon>Phasmatodea</taxon>
        <taxon>Timematodea</taxon>
        <taxon>Timematoidea</taxon>
        <taxon>Timematidae</taxon>
        <taxon>Timema</taxon>
    </lineage>
</organism>
<protein>
    <recommendedName>
        <fullName evidence="7">Nucleolar GTP-binding protein 2</fullName>
    </recommendedName>
</protein>
<dbReference type="PANTHER" id="PTHR11089">
    <property type="entry name" value="GTP-BINDING PROTEIN-RELATED"/>
    <property type="match status" value="1"/>
</dbReference>
<dbReference type="PROSITE" id="PS51721">
    <property type="entry name" value="G_CP"/>
    <property type="match status" value="1"/>
</dbReference>
<evidence type="ECO:0000313" key="10">
    <source>
        <dbReference type="EMBL" id="CAD7603983.1"/>
    </source>
</evidence>
<feature type="region of interest" description="Disordered" evidence="8">
    <location>
        <begin position="501"/>
        <end position="534"/>
    </location>
</feature>
<keyword evidence="4 7" id="KW-0539">Nucleus</keyword>
<dbReference type="InterPro" id="IPR006073">
    <property type="entry name" value="GTP-bd"/>
</dbReference>